<proteinExistence type="predicted"/>
<keyword evidence="1" id="KW-0812">Transmembrane</keyword>
<gene>
    <name evidence="2" type="ORF">AAH991_36980</name>
</gene>
<sequence>MNVISDSATMLRRNLRHTMRNSLALFNGVVMPVFLMFLMGSASSASSC</sequence>
<keyword evidence="3" id="KW-1185">Reference proteome</keyword>
<feature type="transmembrane region" description="Helical" evidence="1">
    <location>
        <begin position="21"/>
        <end position="42"/>
    </location>
</feature>
<evidence type="ECO:0000256" key="1">
    <source>
        <dbReference type="SAM" id="Phobius"/>
    </source>
</evidence>
<keyword evidence="1" id="KW-0472">Membrane</keyword>
<evidence type="ECO:0000313" key="2">
    <source>
        <dbReference type="EMBL" id="MEN3540757.1"/>
    </source>
</evidence>
<comment type="caution">
    <text evidence="2">The sequence shown here is derived from an EMBL/GenBank/DDBJ whole genome shotgun (WGS) entry which is preliminary data.</text>
</comment>
<dbReference type="Proteomes" id="UP001447516">
    <property type="component" value="Unassembled WGS sequence"/>
</dbReference>
<dbReference type="RefSeq" id="WP_346230603.1">
    <property type="nucleotide sequence ID" value="NZ_JBDJAW010000058.1"/>
</dbReference>
<reference evidence="2 3" key="1">
    <citation type="submission" date="2024-05" db="EMBL/GenBank/DDBJ databases">
        <title>Microbispora sp.ZYX-F-249.</title>
        <authorList>
            <person name="Xie H."/>
        </authorList>
    </citation>
    <scope>NUCLEOTIDE SEQUENCE [LARGE SCALE GENOMIC DNA]</scope>
    <source>
        <strain evidence="2 3">ZYX-F-249</strain>
    </source>
</reference>
<keyword evidence="1" id="KW-1133">Transmembrane helix</keyword>
<accession>A0ABV0AZR3</accession>
<evidence type="ECO:0008006" key="4">
    <source>
        <dbReference type="Google" id="ProtNLM"/>
    </source>
</evidence>
<protein>
    <recommendedName>
        <fullName evidence="4">ABC transporter permease</fullName>
    </recommendedName>
</protein>
<dbReference type="EMBL" id="JBDJAW010000058">
    <property type="protein sequence ID" value="MEN3540757.1"/>
    <property type="molecule type" value="Genomic_DNA"/>
</dbReference>
<organism evidence="2 3">
    <name type="scientific">Microbispora maris</name>
    <dbReference type="NCBI Taxonomy" id="3144104"/>
    <lineage>
        <taxon>Bacteria</taxon>
        <taxon>Bacillati</taxon>
        <taxon>Actinomycetota</taxon>
        <taxon>Actinomycetes</taxon>
        <taxon>Streptosporangiales</taxon>
        <taxon>Streptosporangiaceae</taxon>
        <taxon>Microbispora</taxon>
    </lineage>
</organism>
<evidence type="ECO:0000313" key="3">
    <source>
        <dbReference type="Proteomes" id="UP001447516"/>
    </source>
</evidence>
<name>A0ABV0AZR3_9ACTN</name>